<protein>
    <submittedName>
        <fullName evidence="1">TIGR02678 family protein</fullName>
    </submittedName>
</protein>
<accession>A0A7K3WKT0</accession>
<dbReference type="EMBL" id="JAAGWK010000030">
    <property type="protein sequence ID" value="NEL56133.1"/>
    <property type="molecule type" value="Genomic_DNA"/>
</dbReference>
<evidence type="ECO:0000313" key="1">
    <source>
        <dbReference type="EMBL" id="NEL56133.1"/>
    </source>
</evidence>
<organism evidence="1 2">
    <name type="scientific">Goekera deserti</name>
    <dbReference type="NCBI Taxonomy" id="2497753"/>
    <lineage>
        <taxon>Bacteria</taxon>
        <taxon>Bacillati</taxon>
        <taxon>Actinomycetota</taxon>
        <taxon>Actinomycetes</taxon>
        <taxon>Geodermatophilales</taxon>
        <taxon>Geodermatophilaceae</taxon>
        <taxon>Goekera</taxon>
    </lineage>
</organism>
<sequence>MTAPQPPREVTERRDAARALLHSPFLTDGDALPLVRRHAAALKTTFATWLGYTLYVEPAFARLIKTPLTADAPTRPARRTAGGEFTPRTYVYLTLLSAALLAPQTGEQILVSALVEQVRADAATAQVTLDDSYADQRHLLAAFRQLIGWGVLEETAGSVAEWSERREEALLTIHRQMLPHLLARPLTYDDPMALLSAAPDVVEQPRRSLRRKLVENPLVRREDLTDAERDVLSRERTELTRVLDETFGLMLEVRAEGALAYDPDSEVTDLEFPGASTVRQAALLTVDELLARHTPKSGSTADVGGRAVPGVLCPWPEVGDVITGLSTRHGKAWGAEYVTDPARLQAEVVATLTAFGLATGTDAGLVLHPAAARHRPTVSQTPPRTRAQTRLIGDPDQVSLFDPETP</sequence>
<dbReference type="Proteomes" id="UP000470470">
    <property type="component" value="Unassembled WGS sequence"/>
</dbReference>
<name>A0A7K3WKT0_9ACTN</name>
<dbReference type="AlphaFoldDB" id="A0A7K3WKT0"/>
<gene>
    <name evidence="1" type="ORF">G1H19_19345</name>
</gene>
<dbReference type="InterPro" id="IPR013494">
    <property type="entry name" value="CHP02678"/>
</dbReference>
<evidence type="ECO:0000313" key="2">
    <source>
        <dbReference type="Proteomes" id="UP000470470"/>
    </source>
</evidence>
<comment type="caution">
    <text evidence="1">The sequence shown here is derived from an EMBL/GenBank/DDBJ whole genome shotgun (WGS) entry which is preliminary data.</text>
</comment>
<keyword evidence="2" id="KW-1185">Reference proteome</keyword>
<dbReference type="Pfam" id="PF09661">
    <property type="entry name" value="DUF2398"/>
    <property type="match status" value="1"/>
</dbReference>
<reference evidence="1 2" key="1">
    <citation type="submission" date="2020-02" db="EMBL/GenBank/DDBJ databases">
        <title>The whole genome sequence of CPCC 205119.</title>
        <authorList>
            <person name="Jiang Z."/>
        </authorList>
    </citation>
    <scope>NUCLEOTIDE SEQUENCE [LARGE SCALE GENOMIC DNA]</scope>
    <source>
        <strain evidence="1 2">CPCC 205119</strain>
    </source>
</reference>
<proteinExistence type="predicted"/>
<dbReference type="RefSeq" id="WP_152727270.1">
    <property type="nucleotide sequence ID" value="NZ_JAABOZ010000001.1"/>
</dbReference>
<dbReference type="NCBIfam" id="TIGR02678">
    <property type="entry name" value="TIGR02678 family protein"/>
    <property type="match status" value="1"/>
</dbReference>